<evidence type="ECO:0000313" key="1">
    <source>
        <dbReference type="EMBL" id="CAD7276897.1"/>
    </source>
</evidence>
<keyword evidence="2" id="KW-1185">Reference proteome</keyword>
<dbReference type="Proteomes" id="UP000678499">
    <property type="component" value="Unassembled WGS sequence"/>
</dbReference>
<protein>
    <submittedName>
        <fullName evidence="1">Uncharacterized protein</fullName>
    </submittedName>
</protein>
<dbReference type="AlphaFoldDB" id="A0A7R9BKA4"/>
<sequence>MQSMQAVNMDDMQSTGNESGIDLSYDMVVEIDTTQLGDRCPDFAVLSADGKSLNLYEIQSKPASTANSKTRKI</sequence>
<evidence type="ECO:0000313" key="2">
    <source>
        <dbReference type="Proteomes" id="UP000678499"/>
    </source>
</evidence>
<dbReference type="EMBL" id="OA882780">
    <property type="protein sequence ID" value="CAD7276897.1"/>
    <property type="molecule type" value="Genomic_DNA"/>
</dbReference>
<organism evidence="1">
    <name type="scientific">Notodromas monacha</name>
    <dbReference type="NCBI Taxonomy" id="399045"/>
    <lineage>
        <taxon>Eukaryota</taxon>
        <taxon>Metazoa</taxon>
        <taxon>Ecdysozoa</taxon>
        <taxon>Arthropoda</taxon>
        <taxon>Crustacea</taxon>
        <taxon>Oligostraca</taxon>
        <taxon>Ostracoda</taxon>
        <taxon>Podocopa</taxon>
        <taxon>Podocopida</taxon>
        <taxon>Cypridocopina</taxon>
        <taxon>Cypridoidea</taxon>
        <taxon>Cyprididae</taxon>
        <taxon>Notodromas</taxon>
    </lineage>
</organism>
<gene>
    <name evidence="1" type="ORF">NMOB1V02_LOCUS4645</name>
</gene>
<dbReference type="EMBL" id="CAJPEX010000743">
    <property type="protein sequence ID" value="CAG0917049.1"/>
    <property type="molecule type" value="Genomic_DNA"/>
</dbReference>
<proteinExistence type="predicted"/>
<reference evidence="1" key="1">
    <citation type="submission" date="2020-11" db="EMBL/GenBank/DDBJ databases">
        <authorList>
            <person name="Tran Van P."/>
        </authorList>
    </citation>
    <scope>NUCLEOTIDE SEQUENCE</scope>
</reference>
<name>A0A7R9BKA4_9CRUS</name>
<accession>A0A7R9BKA4</accession>